<evidence type="ECO:0000259" key="5">
    <source>
        <dbReference type="Pfam" id="PF03449"/>
    </source>
</evidence>
<evidence type="ECO:0000256" key="2">
    <source>
        <dbReference type="ARBA" id="ARBA00023015"/>
    </source>
</evidence>
<name>A0A7W7Y8M3_9BACT</name>
<dbReference type="InterPro" id="IPR018151">
    <property type="entry name" value="TF_GreA/GreB_CS"/>
</dbReference>
<dbReference type="Gene3D" id="1.10.287.180">
    <property type="entry name" value="Transcription elongation factor, GreA/GreB, N-terminal domain"/>
    <property type="match status" value="1"/>
</dbReference>
<dbReference type="Proteomes" id="UP000590740">
    <property type="component" value="Unassembled WGS sequence"/>
</dbReference>
<keyword evidence="3" id="KW-0804">Transcription</keyword>
<feature type="domain" description="Transcription elongation factor GreA/GreB C-terminal" evidence="4">
    <location>
        <begin position="533"/>
        <end position="609"/>
    </location>
</feature>
<evidence type="ECO:0000313" key="6">
    <source>
        <dbReference type="EMBL" id="MBB5031658.1"/>
    </source>
</evidence>
<keyword evidence="2" id="KW-0805">Transcription regulation</keyword>
<organism evidence="6 7">
    <name type="scientific">Prosthecobacter vanneervenii</name>
    <dbReference type="NCBI Taxonomy" id="48466"/>
    <lineage>
        <taxon>Bacteria</taxon>
        <taxon>Pseudomonadati</taxon>
        <taxon>Verrucomicrobiota</taxon>
        <taxon>Verrucomicrobiia</taxon>
        <taxon>Verrucomicrobiales</taxon>
        <taxon>Verrucomicrobiaceae</taxon>
        <taxon>Prosthecobacter</taxon>
    </lineage>
</organism>
<dbReference type="Gene3D" id="3.10.50.30">
    <property type="entry name" value="Transcription elongation factor, GreA/GreB, C-terminal domain"/>
    <property type="match status" value="1"/>
</dbReference>
<evidence type="ECO:0000256" key="3">
    <source>
        <dbReference type="ARBA" id="ARBA00023163"/>
    </source>
</evidence>
<dbReference type="Pfam" id="PF01272">
    <property type="entry name" value="GreA_GreB"/>
    <property type="match status" value="1"/>
</dbReference>
<evidence type="ECO:0000256" key="1">
    <source>
        <dbReference type="ARBA" id="ARBA00008213"/>
    </source>
</evidence>
<proteinExistence type="inferred from homology"/>
<dbReference type="InterPro" id="IPR036953">
    <property type="entry name" value="GreA/GreB_C_sf"/>
</dbReference>
<dbReference type="InterPro" id="IPR001437">
    <property type="entry name" value="Tscrpt_elong_fac_GreA/B_C"/>
</dbReference>
<protein>
    <submittedName>
        <fullName evidence="6">Transcription elongation GreA/GreB family factor</fullName>
    </submittedName>
</protein>
<sequence length="613" mass="67712">MNPEVQNIVAAGKLSAADGEKLSKLEPGTFCVHKSWGVGKIAEWDLLGDRLLIDFEGKPGHPLKLAFAINSLEILPADHLLSRRLADLDALKQMAADNAPALVELALKSSGNTLHLDDLEKLLKGRIIPDADYKKWWEGAKRALKTHRHIVVPAKRTEKLVLRDQAENAGTQMVKSFLAARDLKSKLATLASIQKDLDLFTDAKAELVPVFQDISDSARKSVKLNLKECLQLLLARDELIDTLGTTAPMGSMKISDLICETKDVLADAIKSLASSALGRIYRAFPEAFPNRAWVSEILHHLTKTGGRAVAEIAVVLDANDERDVLAEALKKSLRNRMLSSDLLIWMARERKGLAESVFDIDLGHAILGVIESDHMEGGPKRTGRLQDLLSDDKTLLGEMVAEADDEDVRLLAKRLINGSLFDELTRRSLMARIIKARPEMEQMMDDNSAAVKNDALIASWESLEKKKLELEDLVNVKIPENKREIQIARDEGDLRENGGYKAARDQQSVLLRMQAKLERELRHARGTDFANVSTDKVGIGTIVDLEDVPSGEKETFTILGAWDGDLEKNIISYLSESAKALIGKAVGDEVELPTDSHHVSRKAKVTAIRAFKV</sequence>
<evidence type="ECO:0000259" key="4">
    <source>
        <dbReference type="Pfam" id="PF01272"/>
    </source>
</evidence>
<dbReference type="Pfam" id="PF03449">
    <property type="entry name" value="GreA_GreB_N"/>
    <property type="match status" value="1"/>
</dbReference>
<dbReference type="RefSeq" id="WP_184338595.1">
    <property type="nucleotide sequence ID" value="NZ_JACHIG010000002.1"/>
</dbReference>
<dbReference type="PANTHER" id="PTHR30437">
    <property type="entry name" value="TRANSCRIPTION ELONGATION FACTOR GREA"/>
    <property type="match status" value="1"/>
</dbReference>
<dbReference type="SUPFAM" id="SSF54534">
    <property type="entry name" value="FKBP-like"/>
    <property type="match status" value="1"/>
</dbReference>
<dbReference type="EMBL" id="JACHIG010000002">
    <property type="protein sequence ID" value="MBB5031658.1"/>
    <property type="molecule type" value="Genomic_DNA"/>
</dbReference>
<comment type="caution">
    <text evidence="6">The sequence shown here is derived from an EMBL/GenBank/DDBJ whole genome shotgun (WGS) entry which is preliminary data.</text>
</comment>
<dbReference type="GO" id="GO:0070063">
    <property type="term" value="F:RNA polymerase binding"/>
    <property type="evidence" value="ECO:0007669"/>
    <property type="project" value="InterPro"/>
</dbReference>
<evidence type="ECO:0000313" key="7">
    <source>
        <dbReference type="Proteomes" id="UP000590740"/>
    </source>
</evidence>
<dbReference type="PROSITE" id="PS00829">
    <property type="entry name" value="GREAB_1"/>
    <property type="match status" value="1"/>
</dbReference>
<dbReference type="GO" id="GO:0003677">
    <property type="term" value="F:DNA binding"/>
    <property type="evidence" value="ECO:0007669"/>
    <property type="project" value="InterPro"/>
</dbReference>
<feature type="domain" description="Transcription elongation factor GreA/GreB N-terminal" evidence="5">
    <location>
        <begin position="459"/>
        <end position="525"/>
    </location>
</feature>
<gene>
    <name evidence="6" type="ORF">HNQ65_001226</name>
</gene>
<dbReference type="GO" id="GO:0032784">
    <property type="term" value="P:regulation of DNA-templated transcription elongation"/>
    <property type="evidence" value="ECO:0007669"/>
    <property type="project" value="InterPro"/>
</dbReference>
<dbReference type="InterPro" id="IPR036805">
    <property type="entry name" value="Tscrpt_elong_fac_GreA/B_N_sf"/>
</dbReference>
<dbReference type="AlphaFoldDB" id="A0A7W7Y8M3"/>
<accession>A0A7W7Y8M3</accession>
<dbReference type="InterPro" id="IPR023459">
    <property type="entry name" value="Tscrpt_elong_fac_GreA/B_fam"/>
</dbReference>
<dbReference type="GO" id="GO:0006354">
    <property type="term" value="P:DNA-templated transcription elongation"/>
    <property type="evidence" value="ECO:0007669"/>
    <property type="project" value="TreeGrafter"/>
</dbReference>
<dbReference type="SUPFAM" id="SSF46557">
    <property type="entry name" value="GreA transcript cleavage protein, N-terminal domain"/>
    <property type="match status" value="1"/>
</dbReference>
<dbReference type="InterPro" id="IPR022691">
    <property type="entry name" value="Tscrpt_elong_fac_GreA/B_N"/>
</dbReference>
<comment type="similarity">
    <text evidence="1">Belongs to the GreA/GreB family.</text>
</comment>
<keyword evidence="7" id="KW-1185">Reference proteome</keyword>
<reference evidence="6 7" key="1">
    <citation type="submission" date="2020-08" db="EMBL/GenBank/DDBJ databases">
        <title>Genomic Encyclopedia of Type Strains, Phase IV (KMG-IV): sequencing the most valuable type-strain genomes for metagenomic binning, comparative biology and taxonomic classification.</title>
        <authorList>
            <person name="Goeker M."/>
        </authorList>
    </citation>
    <scope>NUCLEOTIDE SEQUENCE [LARGE SCALE GENOMIC DNA]</scope>
    <source>
        <strain evidence="6 7">DSM 12252</strain>
    </source>
</reference>
<dbReference type="PANTHER" id="PTHR30437:SF4">
    <property type="entry name" value="TRANSCRIPTION ELONGATION FACTOR GREA"/>
    <property type="match status" value="1"/>
</dbReference>